<protein>
    <submittedName>
        <fullName evidence="1">Uncharacterized protein</fullName>
    </submittedName>
</protein>
<evidence type="ECO:0000313" key="1">
    <source>
        <dbReference type="EMBL" id="APG11408.1"/>
    </source>
</evidence>
<dbReference type="EMBL" id="CP017637">
    <property type="protein sequence ID" value="APG11408.1"/>
    <property type="molecule type" value="Genomic_DNA"/>
</dbReference>
<dbReference type="RefSeq" id="WP_071913146.1">
    <property type="nucleotide sequence ID" value="NZ_CP017637.1"/>
</dbReference>
<proteinExistence type="predicted"/>
<evidence type="ECO:0000313" key="2">
    <source>
        <dbReference type="Proteomes" id="UP000181962"/>
    </source>
</evidence>
<accession>A0A1L3FDP8</accession>
<dbReference type="OrthoDB" id="8366714at2"/>
<dbReference type="AlphaFoldDB" id="A0A1L3FDP8"/>
<gene>
    <name evidence="1" type="ORF">BKD09_24035</name>
</gene>
<organism evidence="1 2">
    <name type="scientific">Bradyrhizobium japonicum</name>
    <dbReference type="NCBI Taxonomy" id="375"/>
    <lineage>
        <taxon>Bacteria</taxon>
        <taxon>Pseudomonadati</taxon>
        <taxon>Pseudomonadota</taxon>
        <taxon>Alphaproteobacteria</taxon>
        <taxon>Hyphomicrobiales</taxon>
        <taxon>Nitrobacteraceae</taxon>
        <taxon>Bradyrhizobium</taxon>
    </lineage>
</organism>
<reference evidence="1 2" key="1">
    <citation type="submission" date="2016-11" db="EMBL/GenBank/DDBJ databases">
        <title>Complete Genome Sequence of Bradyrhizobium sp. strain J5, an isolated from soybean nodule in Hokkaido.</title>
        <authorList>
            <person name="Kanehara K."/>
        </authorList>
    </citation>
    <scope>NUCLEOTIDE SEQUENCE [LARGE SCALE GENOMIC DNA]</scope>
    <source>
        <strain evidence="1 2">J5</strain>
    </source>
</reference>
<sequence length="125" mass="13276">MDTSRVATTASYSDLLGFDPISNREPWVFSGVATDLLDTPQDLSSMSFSFDVSDPAGRVVLSATSANGKFFTVAHAGAIGWAFSAEELSELAGPYQARLEVSRDGASDSVYVGCLNILDGEEVDR</sequence>
<name>A0A1L3FDP8_BRAJP</name>
<dbReference type="Proteomes" id="UP000181962">
    <property type="component" value="Chromosome"/>
</dbReference>